<dbReference type="Proteomes" id="UP001153076">
    <property type="component" value="Unassembled WGS sequence"/>
</dbReference>
<evidence type="ECO:0000256" key="2">
    <source>
        <dbReference type="SAM" id="Phobius"/>
    </source>
</evidence>
<feature type="transmembrane region" description="Helical" evidence="2">
    <location>
        <begin position="200"/>
        <end position="217"/>
    </location>
</feature>
<dbReference type="PANTHER" id="PTHR11247:SF40">
    <property type="entry name" value="LIPID PHOSPHATE PHOSPHATASE EPSILON 1, CHLOROPLASTIC"/>
    <property type="match status" value="1"/>
</dbReference>
<feature type="domain" description="Phosphatidic acid phosphatase type 2/haloperoxidase" evidence="3">
    <location>
        <begin position="135"/>
        <end position="244"/>
    </location>
</feature>
<protein>
    <recommendedName>
        <fullName evidence="3">Phosphatidic acid phosphatase type 2/haloperoxidase domain-containing protein</fullName>
    </recommendedName>
</protein>
<dbReference type="Gene3D" id="1.20.144.10">
    <property type="entry name" value="Phosphatidic acid phosphatase type 2/haloperoxidase"/>
    <property type="match status" value="1"/>
</dbReference>
<dbReference type="GO" id="GO:0008610">
    <property type="term" value="P:lipid biosynthetic process"/>
    <property type="evidence" value="ECO:0007669"/>
    <property type="project" value="TreeGrafter"/>
</dbReference>
<evidence type="ECO:0000313" key="4">
    <source>
        <dbReference type="EMBL" id="KAJ8443667.1"/>
    </source>
</evidence>
<dbReference type="GO" id="GO:0047874">
    <property type="term" value="F:dolichyldiphosphatase activity"/>
    <property type="evidence" value="ECO:0007669"/>
    <property type="project" value="TreeGrafter"/>
</dbReference>
<keyword evidence="1" id="KW-0378">Hydrolase</keyword>
<reference evidence="4" key="1">
    <citation type="submission" date="2022-04" db="EMBL/GenBank/DDBJ databases">
        <title>Carnegiea gigantea Genome sequencing and assembly v2.</title>
        <authorList>
            <person name="Copetti D."/>
            <person name="Sanderson M.J."/>
            <person name="Burquez A."/>
            <person name="Wojciechowski M.F."/>
        </authorList>
    </citation>
    <scope>NUCLEOTIDE SEQUENCE</scope>
    <source>
        <strain evidence="4">SGP5-SGP5p</strain>
        <tissue evidence="4">Aerial part</tissue>
    </source>
</reference>
<sequence>MSAANLLTHFPVSSLPSKLHRLRFPNSLTLSFCIRHRCSFRKLLPSSDFLSGVSANPRKGRLMAERVSRLSALGSGDGEEKRFRVLEQEALVDGPAQIRSDFASAGFEATLNRLSKWLVAGLFAAVLLCRHDAEALWAAMGSVLNSALSIILKRILNQERPDSHVRSDPGMPSSHAQSIFYCVMFVILSMVEWLGVNEVTLIFAALSLAFGSYLSWLRVTQQLHTISQVVVGAVLGSCFSLLWILTWDVLVLDAFNSNFWVQLSVFLGFAICGLGFLFYVVRYWFADER</sequence>
<feature type="transmembrane region" description="Helical" evidence="2">
    <location>
        <begin position="229"/>
        <end position="247"/>
    </location>
</feature>
<proteinExistence type="predicted"/>
<organism evidence="4 5">
    <name type="scientific">Carnegiea gigantea</name>
    <dbReference type="NCBI Taxonomy" id="171969"/>
    <lineage>
        <taxon>Eukaryota</taxon>
        <taxon>Viridiplantae</taxon>
        <taxon>Streptophyta</taxon>
        <taxon>Embryophyta</taxon>
        <taxon>Tracheophyta</taxon>
        <taxon>Spermatophyta</taxon>
        <taxon>Magnoliopsida</taxon>
        <taxon>eudicotyledons</taxon>
        <taxon>Gunneridae</taxon>
        <taxon>Pentapetalae</taxon>
        <taxon>Caryophyllales</taxon>
        <taxon>Cactineae</taxon>
        <taxon>Cactaceae</taxon>
        <taxon>Cactoideae</taxon>
        <taxon>Echinocereeae</taxon>
        <taxon>Carnegiea</taxon>
    </lineage>
</organism>
<dbReference type="InterPro" id="IPR036938">
    <property type="entry name" value="PAP2/HPO_sf"/>
</dbReference>
<evidence type="ECO:0000256" key="1">
    <source>
        <dbReference type="ARBA" id="ARBA00022801"/>
    </source>
</evidence>
<keyword evidence="2" id="KW-1133">Transmembrane helix</keyword>
<dbReference type="AlphaFoldDB" id="A0A9Q1QIP9"/>
<dbReference type="SUPFAM" id="SSF48317">
    <property type="entry name" value="Acid phosphatase/Vanadium-dependent haloperoxidase"/>
    <property type="match status" value="1"/>
</dbReference>
<dbReference type="PANTHER" id="PTHR11247">
    <property type="entry name" value="PALMITOYL-PROTEIN THIOESTERASE/DOLICHYLDIPHOSPHATASE 1"/>
    <property type="match status" value="1"/>
</dbReference>
<dbReference type="EMBL" id="JAKOGI010000115">
    <property type="protein sequence ID" value="KAJ8443667.1"/>
    <property type="molecule type" value="Genomic_DNA"/>
</dbReference>
<dbReference type="SMART" id="SM00014">
    <property type="entry name" value="acidPPc"/>
    <property type="match status" value="1"/>
</dbReference>
<keyword evidence="5" id="KW-1185">Reference proteome</keyword>
<dbReference type="InterPro" id="IPR000326">
    <property type="entry name" value="PAP2/HPO"/>
</dbReference>
<evidence type="ECO:0000313" key="5">
    <source>
        <dbReference type="Proteomes" id="UP001153076"/>
    </source>
</evidence>
<dbReference type="OrthoDB" id="302705at2759"/>
<dbReference type="Pfam" id="PF01569">
    <property type="entry name" value="PAP2"/>
    <property type="match status" value="1"/>
</dbReference>
<keyword evidence="2" id="KW-0812">Transmembrane</keyword>
<name>A0A9Q1QIP9_9CARY</name>
<dbReference type="GO" id="GO:0005789">
    <property type="term" value="C:endoplasmic reticulum membrane"/>
    <property type="evidence" value="ECO:0007669"/>
    <property type="project" value="TreeGrafter"/>
</dbReference>
<comment type="caution">
    <text evidence="4">The sequence shown here is derived from an EMBL/GenBank/DDBJ whole genome shotgun (WGS) entry which is preliminary data.</text>
</comment>
<gene>
    <name evidence="4" type="ORF">Cgig2_019649</name>
</gene>
<keyword evidence="2" id="KW-0472">Membrane</keyword>
<feature type="transmembrane region" description="Helical" evidence="2">
    <location>
        <begin position="259"/>
        <end position="281"/>
    </location>
</feature>
<dbReference type="GO" id="GO:0006487">
    <property type="term" value="P:protein N-linked glycosylation"/>
    <property type="evidence" value="ECO:0007669"/>
    <property type="project" value="TreeGrafter"/>
</dbReference>
<evidence type="ECO:0000259" key="3">
    <source>
        <dbReference type="SMART" id="SM00014"/>
    </source>
</evidence>
<accession>A0A9Q1QIP9</accession>